<proteinExistence type="predicted"/>
<dbReference type="Proteomes" id="UP000821845">
    <property type="component" value="Chromosome 5"/>
</dbReference>
<name>A0ACB7S621_HYAAI</name>
<sequence length="101" mass="11263">MAATSAREALERDKNLGHTTSLSVDELSRLLNFCLSSTYFSVNREYYKQRTDTAVGTSVRVTTANLVTEALEGKALQMADITQKIFSRFVDDCLCILKTFA</sequence>
<keyword evidence="2" id="KW-1185">Reference proteome</keyword>
<dbReference type="EMBL" id="CM023485">
    <property type="protein sequence ID" value="KAH6930075.1"/>
    <property type="molecule type" value="Genomic_DNA"/>
</dbReference>
<reference evidence="1" key="1">
    <citation type="submission" date="2020-05" db="EMBL/GenBank/DDBJ databases">
        <title>Large-scale comparative analyses of tick genomes elucidate their genetic diversity and vector capacities.</title>
        <authorList>
            <person name="Jia N."/>
            <person name="Wang J."/>
            <person name="Shi W."/>
            <person name="Du L."/>
            <person name="Sun Y."/>
            <person name="Zhan W."/>
            <person name="Jiang J."/>
            <person name="Wang Q."/>
            <person name="Zhang B."/>
            <person name="Ji P."/>
            <person name="Sakyi L.B."/>
            <person name="Cui X."/>
            <person name="Yuan T."/>
            <person name="Jiang B."/>
            <person name="Yang W."/>
            <person name="Lam T.T.-Y."/>
            <person name="Chang Q."/>
            <person name="Ding S."/>
            <person name="Wang X."/>
            <person name="Zhu J."/>
            <person name="Ruan X."/>
            <person name="Zhao L."/>
            <person name="Wei J."/>
            <person name="Que T."/>
            <person name="Du C."/>
            <person name="Cheng J."/>
            <person name="Dai P."/>
            <person name="Han X."/>
            <person name="Huang E."/>
            <person name="Gao Y."/>
            <person name="Liu J."/>
            <person name="Shao H."/>
            <person name="Ye R."/>
            <person name="Li L."/>
            <person name="Wei W."/>
            <person name="Wang X."/>
            <person name="Wang C."/>
            <person name="Yang T."/>
            <person name="Huo Q."/>
            <person name="Li W."/>
            <person name="Guo W."/>
            <person name="Chen H."/>
            <person name="Zhou L."/>
            <person name="Ni X."/>
            <person name="Tian J."/>
            <person name="Zhou Y."/>
            <person name="Sheng Y."/>
            <person name="Liu T."/>
            <person name="Pan Y."/>
            <person name="Xia L."/>
            <person name="Li J."/>
            <person name="Zhao F."/>
            <person name="Cao W."/>
        </authorList>
    </citation>
    <scope>NUCLEOTIDE SEQUENCE</scope>
    <source>
        <strain evidence="1">Hyas-2018</strain>
    </source>
</reference>
<protein>
    <submittedName>
        <fullName evidence="1">Uncharacterized protein</fullName>
    </submittedName>
</protein>
<accession>A0ACB7S621</accession>
<evidence type="ECO:0000313" key="1">
    <source>
        <dbReference type="EMBL" id="KAH6930075.1"/>
    </source>
</evidence>
<comment type="caution">
    <text evidence="1">The sequence shown here is derived from an EMBL/GenBank/DDBJ whole genome shotgun (WGS) entry which is preliminary data.</text>
</comment>
<evidence type="ECO:0000313" key="2">
    <source>
        <dbReference type="Proteomes" id="UP000821845"/>
    </source>
</evidence>
<organism evidence="1 2">
    <name type="scientific">Hyalomma asiaticum</name>
    <name type="common">Tick</name>
    <dbReference type="NCBI Taxonomy" id="266040"/>
    <lineage>
        <taxon>Eukaryota</taxon>
        <taxon>Metazoa</taxon>
        <taxon>Ecdysozoa</taxon>
        <taxon>Arthropoda</taxon>
        <taxon>Chelicerata</taxon>
        <taxon>Arachnida</taxon>
        <taxon>Acari</taxon>
        <taxon>Parasitiformes</taxon>
        <taxon>Ixodida</taxon>
        <taxon>Ixodoidea</taxon>
        <taxon>Ixodidae</taxon>
        <taxon>Hyalomminae</taxon>
        <taxon>Hyalomma</taxon>
    </lineage>
</organism>
<gene>
    <name evidence="1" type="ORF">HPB50_008778</name>
</gene>